<dbReference type="EMBL" id="JAIWYP010000001">
    <property type="protein sequence ID" value="KAH3890937.1"/>
    <property type="molecule type" value="Genomic_DNA"/>
</dbReference>
<gene>
    <name evidence="1" type="ORF">DPMN_015026</name>
</gene>
<organism evidence="1 2">
    <name type="scientific">Dreissena polymorpha</name>
    <name type="common">Zebra mussel</name>
    <name type="synonym">Mytilus polymorpha</name>
    <dbReference type="NCBI Taxonomy" id="45954"/>
    <lineage>
        <taxon>Eukaryota</taxon>
        <taxon>Metazoa</taxon>
        <taxon>Spiralia</taxon>
        <taxon>Lophotrochozoa</taxon>
        <taxon>Mollusca</taxon>
        <taxon>Bivalvia</taxon>
        <taxon>Autobranchia</taxon>
        <taxon>Heteroconchia</taxon>
        <taxon>Euheterodonta</taxon>
        <taxon>Imparidentia</taxon>
        <taxon>Neoheterodontei</taxon>
        <taxon>Myida</taxon>
        <taxon>Dreissenoidea</taxon>
        <taxon>Dreissenidae</taxon>
        <taxon>Dreissena</taxon>
    </lineage>
</organism>
<name>A0A9D4NCV2_DREPO</name>
<evidence type="ECO:0000313" key="1">
    <source>
        <dbReference type="EMBL" id="KAH3890937.1"/>
    </source>
</evidence>
<dbReference type="AlphaFoldDB" id="A0A9D4NCV2"/>
<evidence type="ECO:0000313" key="2">
    <source>
        <dbReference type="Proteomes" id="UP000828390"/>
    </source>
</evidence>
<keyword evidence="2" id="KW-1185">Reference proteome</keyword>
<proteinExistence type="predicted"/>
<reference evidence="1" key="1">
    <citation type="journal article" date="2019" name="bioRxiv">
        <title>The Genome of the Zebra Mussel, Dreissena polymorpha: A Resource for Invasive Species Research.</title>
        <authorList>
            <person name="McCartney M.A."/>
            <person name="Auch B."/>
            <person name="Kono T."/>
            <person name="Mallez S."/>
            <person name="Zhang Y."/>
            <person name="Obille A."/>
            <person name="Becker A."/>
            <person name="Abrahante J.E."/>
            <person name="Garbe J."/>
            <person name="Badalamenti J.P."/>
            <person name="Herman A."/>
            <person name="Mangelson H."/>
            <person name="Liachko I."/>
            <person name="Sullivan S."/>
            <person name="Sone E.D."/>
            <person name="Koren S."/>
            <person name="Silverstein K.A.T."/>
            <person name="Beckman K.B."/>
            <person name="Gohl D.M."/>
        </authorList>
    </citation>
    <scope>NUCLEOTIDE SEQUENCE</scope>
    <source>
        <strain evidence="1">Duluth1</strain>
        <tissue evidence="1">Whole animal</tissue>
    </source>
</reference>
<reference evidence="1" key="2">
    <citation type="submission" date="2020-11" db="EMBL/GenBank/DDBJ databases">
        <authorList>
            <person name="McCartney M.A."/>
            <person name="Auch B."/>
            <person name="Kono T."/>
            <person name="Mallez S."/>
            <person name="Becker A."/>
            <person name="Gohl D.M."/>
            <person name="Silverstein K.A.T."/>
            <person name="Koren S."/>
            <person name="Bechman K.B."/>
            <person name="Herman A."/>
            <person name="Abrahante J.E."/>
            <person name="Garbe J."/>
        </authorList>
    </citation>
    <scope>NUCLEOTIDE SEQUENCE</scope>
    <source>
        <strain evidence="1">Duluth1</strain>
        <tissue evidence="1">Whole animal</tissue>
    </source>
</reference>
<accession>A0A9D4NCV2</accession>
<protein>
    <submittedName>
        <fullName evidence="1">Uncharacterized protein</fullName>
    </submittedName>
</protein>
<comment type="caution">
    <text evidence="1">The sequence shown here is derived from an EMBL/GenBank/DDBJ whole genome shotgun (WGS) entry which is preliminary data.</text>
</comment>
<sequence length="53" mass="5950">MTTFNIGNEGVHKLLRNLNPHKATGPDAIPTRFLQEFASERSLMLTLIFHASL</sequence>
<dbReference type="Proteomes" id="UP000828390">
    <property type="component" value="Unassembled WGS sequence"/>
</dbReference>